<evidence type="ECO:0000256" key="1">
    <source>
        <dbReference type="SAM" id="Phobius"/>
    </source>
</evidence>
<keyword evidence="3" id="KW-1185">Reference proteome</keyword>
<evidence type="ECO:0000313" key="2">
    <source>
        <dbReference type="EMBL" id="PWJ52879.1"/>
    </source>
</evidence>
<dbReference type="EMBL" id="QGDQ01000016">
    <property type="protein sequence ID" value="PWJ52879.1"/>
    <property type="molecule type" value="Genomic_DNA"/>
</dbReference>
<feature type="transmembrane region" description="Helical" evidence="1">
    <location>
        <begin position="6"/>
        <end position="23"/>
    </location>
</feature>
<reference evidence="2 3" key="1">
    <citation type="submission" date="2018-03" db="EMBL/GenBank/DDBJ databases">
        <title>Genomic Encyclopedia of Archaeal and Bacterial Type Strains, Phase II (KMG-II): from individual species to whole genera.</title>
        <authorList>
            <person name="Goeker M."/>
        </authorList>
    </citation>
    <scope>NUCLEOTIDE SEQUENCE [LARGE SCALE GENOMIC DNA]</scope>
    <source>
        <strain evidence="2 3">DSM 44889</strain>
    </source>
</reference>
<dbReference type="Proteomes" id="UP000245469">
    <property type="component" value="Unassembled WGS sequence"/>
</dbReference>
<dbReference type="AlphaFoldDB" id="A0A316A5S6"/>
<gene>
    <name evidence="2" type="ORF">BXY45_11615</name>
</gene>
<keyword evidence="1" id="KW-0472">Membrane</keyword>
<comment type="caution">
    <text evidence="2">The sequence shown here is derived from an EMBL/GenBank/DDBJ whole genome shotgun (WGS) entry which is preliminary data.</text>
</comment>
<dbReference type="RefSeq" id="WP_218566926.1">
    <property type="nucleotide sequence ID" value="NZ_QGDQ01000016.1"/>
</dbReference>
<proteinExistence type="predicted"/>
<name>A0A316A5S6_9ACTN</name>
<organism evidence="2 3">
    <name type="scientific">Quadrisphaera granulorum</name>
    <dbReference type="NCBI Taxonomy" id="317664"/>
    <lineage>
        <taxon>Bacteria</taxon>
        <taxon>Bacillati</taxon>
        <taxon>Actinomycetota</taxon>
        <taxon>Actinomycetes</taxon>
        <taxon>Kineosporiales</taxon>
        <taxon>Kineosporiaceae</taxon>
        <taxon>Quadrisphaera</taxon>
    </lineage>
</organism>
<sequence length="54" mass="5867">MDIILALVATIPALAVIALVLVLQRGERRGTSGLRHDAEDRSWSVGAMLLPRDE</sequence>
<keyword evidence="1" id="KW-1133">Transmembrane helix</keyword>
<evidence type="ECO:0000313" key="3">
    <source>
        <dbReference type="Proteomes" id="UP000245469"/>
    </source>
</evidence>
<protein>
    <submittedName>
        <fullName evidence="2">Uncharacterized protein</fullName>
    </submittedName>
</protein>
<accession>A0A316A5S6</accession>
<keyword evidence="1" id="KW-0812">Transmembrane</keyword>